<sequence length="1028" mass="117853">MQPIKLPQLLEWGRKDQERSQENWQKFRTGQLPLHLWLDSRNTPLSVEFYWRWQHNYSKPLREHVPFPISYAGRSVEPDHWNNNTISMDYSACLIAHQLKLFPTLADSFEVIYVAPSLLGLIVGEIHQLSEVQTDRVEQADKLLNALNELPIIFLPTPQLEQGDFNGLQLQDRVEWTLAQQEGLLIVSDFFATELFESGSIPTDLEKLRVSYADLFTALANRGELSLDDNPVKGLFARHADSTRVAQLTNGTKLLLDSACLQHLNQANVLEAASQIFQLYCLDDIKDQFRNEIESYQYRQKIKKSLESLQYELRKLSHKGKIQQLTLRPNPEKQGDALHNLPLANELTELFFSEAMNCPVWIDDRLLSSYHHLSAHEPIVGIYDVLLVLHTRKKITDGKFLECFRQLIRAGAGYRVPPAAYVIEELMQAKLDSKRGTLIENSYLTNLRVTVALSLSSTSLLNKEPLRQGLLSEIQEYQFQLHCLVNRVMVAIWTTDKLNQQQRIAYADWLYEHFLPQQARPVFWITDANERIQSLAIEHSIRMSLPWQFIQSQQAIAEYYDWLFTCLEPIWQHQPSVRDAAINRFAELMVNQIQSLSQQEKIDIDSIVEWFIRPLQFFPDDILELLLSHADIEPHFQRYFLTGCRIDSLVLFFTATEWTKFTEDCINKGTIQPIHQDRRITLTFNPRKGIDDTFTVSAQMANGQIGTVNMLSPYRRLKHPLASQRIDWLDGMIQSGLLNADDDAQYRTRLQSDDFQLASEELKNKCLHSGNVFFAYAPLILGIQDIQRAHLAEILPPIVDIIASVSLITASAAETAHWLFATQPEQTKKRLVALAALPYGAPWDLATAVKQAIDNQLTSVDALQAIVSDIAQSNFNPIVLQNLLSLSLQLPEIAANVQTETLIQTLLTLITNAAFDLYIKLLHVIWLHFQLTPAFATCHYSYEQRVTWAYIYADRMLDSLLQRNLHDRQTASNNIDRILNTLKAQINPFNDIDNEADVTLPSTASWWRTVIGGTLGIMLRNNYSLAKC</sequence>
<reference evidence="3" key="1">
    <citation type="submission" date="2015-03" db="EMBL/GenBank/DDBJ databases">
        <title>Draft genome sequence of a novel methanotroph (Sn10-6) isolated from flooded ricefield rhizosphere in India.</title>
        <authorList>
            <person name="Pandit P.S."/>
            <person name="Pore S.D."/>
            <person name="Arora P."/>
            <person name="Kapse N.G."/>
            <person name="Dhakephalkar P.K."/>
            <person name="Rahalkar M.C."/>
        </authorList>
    </citation>
    <scope>NUCLEOTIDE SEQUENCE [LARGE SCALE GENOMIC DNA]</scope>
    <source>
        <strain evidence="3">Sn10-6</strain>
    </source>
</reference>
<name>A0A0F3IJF4_9GAMM</name>
<organism evidence="2 3">
    <name type="scientific">Methylocucumis oryzae</name>
    <dbReference type="NCBI Taxonomy" id="1632867"/>
    <lineage>
        <taxon>Bacteria</taxon>
        <taxon>Pseudomonadati</taxon>
        <taxon>Pseudomonadota</taxon>
        <taxon>Gammaproteobacteria</taxon>
        <taxon>Methylococcales</taxon>
        <taxon>Methylococcaceae</taxon>
        <taxon>Methylocucumis</taxon>
    </lineage>
</organism>
<dbReference type="OrthoDB" id="3982782at2"/>
<gene>
    <name evidence="2" type="ORF">VZ94_09895</name>
</gene>
<dbReference type="PATRIC" id="fig|1632867.3.peg.5817"/>
<dbReference type="InterPro" id="IPR056620">
    <property type="entry name" value="HTH_next_PIN-TPR-GreABC"/>
</dbReference>
<evidence type="ECO:0000259" key="1">
    <source>
        <dbReference type="Pfam" id="PF24407"/>
    </source>
</evidence>
<evidence type="ECO:0000313" key="3">
    <source>
        <dbReference type="Proteomes" id="UP000033684"/>
    </source>
</evidence>
<proteinExistence type="predicted"/>
<dbReference type="AlphaFoldDB" id="A0A0F3IJF4"/>
<dbReference type="RefSeq" id="WP_045779106.1">
    <property type="nucleotide sequence ID" value="NZ_LAJX01000097.1"/>
</dbReference>
<evidence type="ECO:0000313" key="2">
    <source>
        <dbReference type="EMBL" id="KJV06648.1"/>
    </source>
</evidence>
<feature type="domain" description="HTH" evidence="1">
    <location>
        <begin position="6"/>
        <end position="74"/>
    </location>
</feature>
<accession>A0A0F3IJF4</accession>
<comment type="caution">
    <text evidence="2">The sequence shown here is derived from an EMBL/GenBank/DDBJ whole genome shotgun (WGS) entry which is preliminary data.</text>
</comment>
<dbReference type="Pfam" id="PF24407">
    <property type="entry name" value="HTH_upst_double_PIN"/>
    <property type="match status" value="1"/>
</dbReference>
<protein>
    <recommendedName>
        <fullName evidence="1">HTH domain-containing protein</fullName>
    </recommendedName>
</protein>
<dbReference type="Proteomes" id="UP000033684">
    <property type="component" value="Unassembled WGS sequence"/>
</dbReference>
<reference evidence="2 3" key="2">
    <citation type="journal article" date="2016" name="Microb. Ecol.">
        <title>Genome Characteristics of a Novel Type I Methanotroph (Sn10-6) Isolated from a Flooded Indian Rice Field.</title>
        <authorList>
            <person name="Rahalkar M.C."/>
            <person name="Pandit P.S."/>
            <person name="Dhakephalkar P.K."/>
            <person name="Pore S."/>
            <person name="Arora P."/>
            <person name="Kapse N."/>
        </authorList>
    </citation>
    <scope>NUCLEOTIDE SEQUENCE [LARGE SCALE GENOMIC DNA]</scope>
    <source>
        <strain evidence="2 3">Sn10-6</strain>
    </source>
</reference>
<dbReference type="EMBL" id="LAJX01000097">
    <property type="protein sequence ID" value="KJV06648.1"/>
    <property type="molecule type" value="Genomic_DNA"/>
</dbReference>
<keyword evidence="3" id="KW-1185">Reference proteome</keyword>